<dbReference type="OrthoDB" id="198652at2759"/>
<dbReference type="SUPFAM" id="SSF56672">
    <property type="entry name" value="DNA/RNA polymerases"/>
    <property type="match status" value="1"/>
</dbReference>
<name>A0A165QSW4_EXIGL</name>
<dbReference type="InParanoid" id="A0A165QSW4"/>
<dbReference type="InterPro" id="IPR052055">
    <property type="entry name" value="Hepadnavirus_pol/RT"/>
</dbReference>
<sequence>MYSSPVGVVPKGDTGKLRLVVDQTAGEFSLNSMIPPNQLGYTKLDDIHTLGEALLAHRKLHRDDELVIFKSDVQDAYRLLPMDPLWQIKQVVTVDGQRHVDRCCTIGNRWAMQIFNAFMGLVIWIATKKKGITDLLAYVDDGFGFDRAGVQLYYKPYDEWYPAKQVRLLWLWDELGIPHKKMKQLFGAKLTVIGLDVDPNDMRVTISDDRRADLIAAIEAFIDRPANGRRRHSLREYYRLAGWCNWVLNVFPLLRPGMCELYAKMAGKTSIHAQIQVNSALVRELGWFVGHLKTADGVRMLESTEWEAEEADLTVYTDASGIGLAFYSPAHTTGFQSPLVARPKKDGDSDIFFFEALAVCSALHWASTLNPPPRRLVVFTDSDNTVAMNNTLKCKPAYNSILLHTCDILMATGIKFRAFHIAGVDNVVADALS</sequence>
<dbReference type="AlphaFoldDB" id="A0A165QSW4"/>
<accession>A0A165QSW4</accession>
<gene>
    <name evidence="1" type="ORF">EXIGLDRAFT_635435</name>
</gene>
<organism evidence="1 2">
    <name type="scientific">Exidia glandulosa HHB12029</name>
    <dbReference type="NCBI Taxonomy" id="1314781"/>
    <lineage>
        <taxon>Eukaryota</taxon>
        <taxon>Fungi</taxon>
        <taxon>Dikarya</taxon>
        <taxon>Basidiomycota</taxon>
        <taxon>Agaricomycotina</taxon>
        <taxon>Agaricomycetes</taxon>
        <taxon>Auriculariales</taxon>
        <taxon>Exidiaceae</taxon>
        <taxon>Exidia</taxon>
    </lineage>
</organism>
<feature type="non-terminal residue" evidence="1">
    <location>
        <position position="433"/>
    </location>
</feature>
<dbReference type="STRING" id="1314781.A0A165QSW4"/>
<reference evidence="1 2" key="1">
    <citation type="journal article" date="2016" name="Mol. Biol. Evol.">
        <title>Comparative Genomics of Early-Diverging Mushroom-Forming Fungi Provides Insights into the Origins of Lignocellulose Decay Capabilities.</title>
        <authorList>
            <person name="Nagy L.G."/>
            <person name="Riley R."/>
            <person name="Tritt A."/>
            <person name="Adam C."/>
            <person name="Daum C."/>
            <person name="Floudas D."/>
            <person name="Sun H."/>
            <person name="Yadav J.S."/>
            <person name="Pangilinan J."/>
            <person name="Larsson K.H."/>
            <person name="Matsuura K."/>
            <person name="Barry K."/>
            <person name="Labutti K."/>
            <person name="Kuo R."/>
            <person name="Ohm R.A."/>
            <person name="Bhattacharya S.S."/>
            <person name="Shirouzu T."/>
            <person name="Yoshinaga Y."/>
            <person name="Martin F.M."/>
            <person name="Grigoriev I.V."/>
            <person name="Hibbett D.S."/>
        </authorList>
    </citation>
    <scope>NUCLEOTIDE SEQUENCE [LARGE SCALE GENOMIC DNA]</scope>
    <source>
        <strain evidence="1 2">HHB12029</strain>
    </source>
</reference>
<evidence type="ECO:0000313" key="2">
    <source>
        <dbReference type="Proteomes" id="UP000077266"/>
    </source>
</evidence>
<proteinExistence type="predicted"/>
<dbReference type="GO" id="GO:0003676">
    <property type="term" value="F:nucleic acid binding"/>
    <property type="evidence" value="ECO:0007669"/>
    <property type="project" value="InterPro"/>
</dbReference>
<dbReference type="PANTHER" id="PTHR33050:SF7">
    <property type="entry name" value="RIBONUCLEASE H"/>
    <property type="match status" value="1"/>
</dbReference>
<dbReference type="PANTHER" id="PTHR33050">
    <property type="entry name" value="REVERSE TRANSCRIPTASE DOMAIN-CONTAINING PROTEIN"/>
    <property type="match status" value="1"/>
</dbReference>
<dbReference type="Proteomes" id="UP000077266">
    <property type="component" value="Unassembled WGS sequence"/>
</dbReference>
<dbReference type="EMBL" id="KV425882">
    <property type="protein sequence ID" value="KZW04026.1"/>
    <property type="molecule type" value="Genomic_DNA"/>
</dbReference>
<evidence type="ECO:0000313" key="1">
    <source>
        <dbReference type="EMBL" id="KZW04026.1"/>
    </source>
</evidence>
<dbReference type="Gene3D" id="3.30.420.10">
    <property type="entry name" value="Ribonuclease H-like superfamily/Ribonuclease H"/>
    <property type="match status" value="1"/>
</dbReference>
<dbReference type="InterPro" id="IPR036397">
    <property type="entry name" value="RNaseH_sf"/>
</dbReference>
<dbReference type="InterPro" id="IPR043502">
    <property type="entry name" value="DNA/RNA_pol_sf"/>
</dbReference>
<protein>
    <submittedName>
        <fullName evidence="1">DNA/RNA polymerase</fullName>
    </submittedName>
</protein>
<keyword evidence="2" id="KW-1185">Reference proteome</keyword>